<dbReference type="SUPFAM" id="SSF51735">
    <property type="entry name" value="NAD(P)-binding Rossmann-fold domains"/>
    <property type="match status" value="1"/>
</dbReference>
<keyword evidence="5" id="KW-1185">Reference proteome</keyword>
<evidence type="ECO:0000259" key="2">
    <source>
        <dbReference type="Pfam" id="PF01408"/>
    </source>
</evidence>
<name>A0A8J3IVX9_9ACTN</name>
<dbReference type="GO" id="GO:0016491">
    <property type="term" value="F:oxidoreductase activity"/>
    <property type="evidence" value="ECO:0007669"/>
    <property type="project" value="UniProtKB-KW"/>
</dbReference>
<proteinExistence type="predicted"/>
<feature type="domain" description="Gfo/Idh/MocA-like oxidoreductase N-terminal" evidence="2">
    <location>
        <begin position="1"/>
        <end position="116"/>
    </location>
</feature>
<dbReference type="PANTHER" id="PTHR43818:SF11">
    <property type="entry name" value="BCDNA.GH03377"/>
    <property type="match status" value="1"/>
</dbReference>
<dbReference type="PANTHER" id="PTHR43818">
    <property type="entry name" value="BCDNA.GH03377"/>
    <property type="match status" value="1"/>
</dbReference>
<dbReference type="AlphaFoldDB" id="A0A8J3IVX9"/>
<feature type="domain" description="GFO/IDH/MocA-like oxidoreductase" evidence="3">
    <location>
        <begin position="127"/>
        <end position="258"/>
    </location>
</feature>
<gene>
    <name evidence="4" type="ORF">Aru02nite_18350</name>
</gene>
<evidence type="ECO:0000313" key="5">
    <source>
        <dbReference type="Proteomes" id="UP000612808"/>
    </source>
</evidence>
<organism evidence="4 5">
    <name type="scientific">Actinocatenispora rupis</name>
    <dbReference type="NCBI Taxonomy" id="519421"/>
    <lineage>
        <taxon>Bacteria</taxon>
        <taxon>Bacillati</taxon>
        <taxon>Actinomycetota</taxon>
        <taxon>Actinomycetes</taxon>
        <taxon>Micromonosporales</taxon>
        <taxon>Micromonosporaceae</taxon>
        <taxon>Actinocatenispora</taxon>
    </lineage>
</organism>
<dbReference type="InterPro" id="IPR050463">
    <property type="entry name" value="Gfo/Idh/MocA_oxidrdct_glycsds"/>
</dbReference>
<sequence>MRVGVVSCGTISGIYLANLARFPGTDVVACADLRPERARAAAERYPGVRAVPVADLLAAPDVELVVNLTLPDAHVPVSLAAVEAGKHVYTEKPLATGTADGARLLEAARERGVRVGSAPDTFLGAGVQTCRALLDDGAVGVPVGATATLLCPGHESWHPAPDFYYQPGAGPLFDMGPYYLTALVDLLGPVTRVAGTARATFGERVAADGHVIPVHVPTHVGALLEFASGAVATVVLSFDVAATAIPYRIELYGATGTLTLGDPNAFGGPVRLGRRDGWTDVTVPDRYAGNERGLGVAEMVEAIDAGRPHRASGALALHVVAVLETILTAARAGTWVDVEPAGERPAAFPGLTA</sequence>
<accession>A0A8J3IVX9</accession>
<dbReference type="Gene3D" id="3.30.360.10">
    <property type="entry name" value="Dihydrodipicolinate Reductase, domain 2"/>
    <property type="match status" value="1"/>
</dbReference>
<dbReference type="SUPFAM" id="SSF55347">
    <property type="entry name" value="Glyceraldehyde-3-phosphate dehydrogenase-like, C-terminal domain"/>
    <property type="match status" value="1"/>
</dbReference>
<dbReference type="InterPro" id="IPR055170">
    <property type="entry name" value="GFO_IDH_MocA-like_dom"/>
</dbReference>
<dbReference type="GO" id="GO:0000166">
    <property type="term" value="F:nucleotide binding"/>
    <property type="evidence" value="ECO:0007669"/>
    <property type="project" value="InterPro"/>
</dbReference>
<evidence type="ECO:0000256" key="1">
    <source>
        <dbReference type="ARBA" id="ARBA00023002"/>
    </source>
</evidence>
<dbReference type="Gene3D" id="3.40.50.720">
    <property type="entry name" value="NAD(P)-binding Rossmann-like Domain"/>
    <property type="match status" value="1"/>
</dbReference>
<comment type="caution">
    <text evidence="4">The sequence shown here is derived from an EMBL/GenBank/DDBJ whole genome shotgun (WGS) entry which is preliminary data.</text>
</comment>
<dbReference type="RefSeq" id="WP_203656586.1">
    <property type="nucleotide sequence ID" value="NZ_BAAAZM010000004.1"/>
</dbReference>
<evidence type="ECO:0000259" key="3">
    <source>
        <dbReference type="Pfam" id="PF22725"/>
    </source>
</evidence>
<evidence type="ECO:0000313" key="4">
    <source>
        <dbReference type="EMBL" id="GID10946.1"/>
    </source>
</evidence>
<dbReference type="Proteomes" id="UP000612808">
    <property type="component" value="Unassembled WGS sequence"/>
</dbReference>
<keyword evidence="1" id="KW-0560">Oxidoreductase</keyword>
<reference evidence="4" key="1">
    <citation type="submission" date="2021-01" db="EMBL/GenBank/DDBJ databases">
        <title>Whole genome shotgun sequence of Actinocatenispora rupis NBRC 107355.</title>
        <authorList>
            <person name="Komaki H."/>
            <person name="Tamura T."/>
        </authorList>
    </citation>
    <scope>NUCLEOTIDE SEQUENCE</scope>
    <source>
        <strain evidence="4">NBRC 107355</strain>
    </source>
</reference>
<protein>
    <submittedName>
        <fullName evidence="4">Oxidoreductase</fullName>
    </submittedName>
</protein>
<dbReference type="EMBL" id="BOMB01000010">
    <property type="protein sequence ID" value="GID10946.1"/>
    <property type="molecule type" value="Genomic_DNA"/>
</dbReference>
<dbReference type="Pfam" id="PF22725">
    <property type="entry name" value="GFO_IDH_MocA_C3"/>
    <property type="match status" value="1"/>
</dbReference>
<dbReference type="Pfam" id="PF01408">
    <property type="entry name" value="GFO_IDH_MocA"/>
    <property type="match status" value="1"/>
</dbReference>
<dbReference type="InterPro" id="IPR000683">
    <property type="entry name" value="Gfo/Idh/MocA-like_OxRdtase_N"/>
</dbReference>
<dbReference type="InterPro" id="IPR036291">
    <property type="entry name" value="NAD(P)-bd_dom_sf"/>
</dbReference>